<dbReference type="Gramene" id="rna-AYBTSS11_LOCUS27277">
    <property type="protein sequence ID" value="CAJ1975175.1"/>
    <property type="gene ID" value="gene-AYBTSS11_LOCUS27277"/>
</dbReference>
<dbReference type="Proteomes" id="UP001189624">
    <property type="component" value="Chromosome 9"/>
</dbReference>
<evidence type="ECO:0000256" key="1">
    <source>
        <dbReference type="SAM" id="SignalP"/>
    </source>
</evidence>
<evidence type="ECO:0000313" key="3">
    <source>
        <dbReference type="Proteomes" id="UP001189624"/>
    </source>
</evidence>
<name>A0AA86W0S5_9FABA</name>
<protein>
    <recommendedName>
        <fullName evidence="4">Secreted protein</fullName>
    </recommendedName>
</protein>
<organism evidence="2 3">
    <name type="scientific">Sphenostylis stenocarpa</name>
    <dbReference type="NCBI Taxonomy" id="92480"/>
    <lineage>
        <taxon>Eukaryota</taxon>
        <taxon>Viridiplantae</taxon>
        <taxon>Streptophyta</taxon>
        <taxon>Embryophyta</taxon>
        <taxon>Tracheophyta</taxon>
        <taxon>Spermatophyta</taxon>
        <taxon>Magnoliopsida</taxon>
        <taxon>eudicotyledons</taxon>
        <taxon>Gunneridae</taxon>
        <taxon>Pentapetalae</taxon>
        <taxon>rosids</taxon>
        <taxon>fabids</taxon>
        <taxon>Fabales</taxon>
        <taxon>Fabaceae</taxon>
        <taxon>Papilionoideae</taxon>
        <taxon>50 kb inversion clade</taxon>
        <taxon>NPAAA clade</taxon>
        <taxon>indigoferoid/millettioid clade</taxon>
        <taxon>Phaseoleae</taxon>
        <taxon>Sphenostylis</taxon>
    </lineage>
</organism>
<sequence length="142" mass="16045">MRLLFIVNFALELWDGRLGWDDRPKRGFCVVPIWDGQSGLGRPSQMQFCSRWDPLGFGTAVPHSGRASQLLNFSWDNRPNPGMVVSTCFVQPLYFGTPGSFPCRFRTSFDADVCPLNLYLHIGGGFLSFGKSDELYLRAKFL</sequence>
<evidence type="ECO:0008006" key="4">
    <source>
        <dbReference type="Google" id="ProtNLM"/>
    </source>
</evidence>
<dbReference type="EMBL" id="OY731406">
    <property type="protein sequence ID" value="CAJ1975175.1"/>
    <property type="molecule type" value="Genomic_DNA"/>
</dbReference>
<keyword evidence="1" id="KW-0732">Signal</keyword>
<accession>A0AA86W0S5</accession>
<keyword evidence="3" id="KW-1185">Reference proteome</keyword>
<gene>
    <name evidence="2" type="ORF">AYBTSS11_LOCUS27277</name>
</gene>
<feature type="signal peptide" evidence="1">
    <location>
        <begin position="1"/>
        <end position="19"/>
    </location>
</feature>
<evidence type="ECO:0000313" key="2">
    <source>
        <dbReference type="EMBL" id="CAJ1975175.1"/>
    </source>
</evidence>
<feature type="chain" id="PRO_5041648665" description="Secreted protein" evidence="1">
    <location>
        <begin position="20"/>
        <end position="142"/>
    </location>
</feature>
<proteinExistence type="predicted"/>
<reference evidence="2" key="1">
    <citation type="submission" date="2023-10" db="EMBL/GenBank/DDBJ databases">
        <authorList>
            <person name="Domelevo Entfellner J.-B."/>
        </authorList>
    </citation>
    <scope>NUCLEOTIDE SEQUENCE</scope>
</reference>
<dbReference type="AlphaFoldDB" id="A0AA86W0S5"/>